<proteinExistence type="predicted"/>
<reference evidence="2 3" key="1">
    <citation type="journal article" date="2018" name="Sci. Data">
        <title>The draft genome sequence of cork oak.</title>
        <authorList>
            <person name="Ramos A.M."/>
            <person name="Usie A."/>
            <person name="Barbosa P."/>
            <person name="Barros P.M."/>
            <person name="Capote T."/>
            <person name="Chaves I."/>
            <person name="Simoes F."/>
            <person name="Abreu I."/>
            <person name="Carrasquinho I."/>
            <person name="Faro C."/>
            <person name="Guimaraes J.B."/>
            <person name="Mendonca D."/>
            <person name="Nobrega F."/>
            <person name="Rodrigues L."/>
            <person name="Saibo N.J.M."/>
            <person name="Varela M.C."/>
            <person name="Egas C."/>
            <person name="Matos J."/>
            <person name="Miguel C.M."/>
            <person name="Oliveira M.M."/>
            <person name="Ricardo C.P."/>
            <person name="Goncalves S."/>
        </authorList>
    </citation>
    <scope>NUCLEOTIDE SEQUENCE [LARGE SCALE GENOMIC DNA]</scope>
    <source>
        <strain evidence="3">cv. HL8</strain>
    </source>
</reference>
<dbReference type="EMBL" id="PKMF04000236">
    <property type="protein sequence ID" value="KAK7841652.1"/>
    <property type="molecule type" value="Genomic_DNA"/>
</dbReference>
<feature type="compositionally biased region" description="Low complexity" evidence="1">
    <location>
        <begin position="1"/>
        <end position="10"/>
    </location>
</feature>
<comment type="caution">
    <text evidence="2">The sequence shown here is derived from an EMBL/GenBank/DDBJ whole genome shotgun (WGS) entry which is preliminary data.</text>
</comment>
<name>A0AAW0KQN8_QUESU</name>
<evidence type="ECO:0000313" key="2">
    <source>
        <dbReference type="EMBL" id="KAK7841652.1"/>
    </source>
</evidence>
<gene>
    <name evidence="2" type="ORF">CFP56_015075</name>
</gene>
<evidence type="ECO:0000256" key="1">
    <source>
        <dbReference type="SAM" id="MobiDB-lite"/>
    </source>
</evidence>
<feature type="compositionally biased region" description="Pro residues" evidence="1">
    <location>
        <begin position="11"/>
        <end position="31"/>
    </location>
</feature>
<feature type="compositionally biased region" description="Basic residues" evidence="1">
    <location>
        <begin position="43"/>
        <end position="53"/>
    </location>
</feature>
<dbReference type="AlphaFoldDB" id="A0AAW0KQN8"/>
<protein>
    <submittedName>
        <fullName evidence="2">Uncharacterized protein</fullName>
    </submittedName>
</protein>
<organism evidence="2 3">
    <name type="scientific">Quercus suber</name>
    <name type="common">Cork oak</name>
    <dbReference type="NCBI Taxonomy" id="58331"/>
    <lineage>
        <taxon>Eukaryota</taxon>
        <taxon>Viridiplantae</taxon>
        <taxon>Streptophyta</taxon>
        <taxon>Embryophyta</taxon>
        <taxon>Tracheophyta</taxon>
        <taxon>Spermatophyta</taxon>
        <taxon>Magnoliopsida</taxon>
        <taxon>eudicotyledons</taxon>
        <taxon>Gunneridae</taxon>
        <taxon>Pentapetalae</taxon>
        <taxon>rosids</taxon>
        <taxon>fabids</taxon>
        <taxon>Fagales</taxon>
        <taxon>Fagaceae</taxon>
        <taxon>Quercus</taxon>
    </lineage>
</organism>
<dbReference type="Proteomes" id="UP000237347">
    <property type="component" value="Unassembled WGS sequence"/>
</dbReference>
<sequence>MSMTTTKTITTPPPPPPPLLPTRPGLPPLPVPSKKATLSLSTRKPKVRKVLMK</sequence>
<evidence type="ECO:0000313" key="3">
    <source>
        <dbReference type="Proteomes" id="UP000237347"/>
    </source>
</evidence>
<keyword evidence="3" id="KW-1185">Reference proteome</keyword>
<feature type="region of interest" description="Disordered" evidence="1">
    <location>
        <begin position="1"/>
        <end position="53"/>
    </location>
</feature>
<accession>A0AAW0KQN8</accession>